<dbReference type="Proteomes" id="UP000184465">
    <property type="component" value="Unassembled WGS sequence"/>
</dbReference>
<name>A0A1M6RJ56_PARC5</name>
<evidence type="ECO:0000313" key="2">
    <source>
        <dbReference type="EMBL" id="SHK32505.1"/>
    </source>
</evidence>
<keyword evidence="1" id="KW-0812">Transmembrane</keyword>
<evidence type="ECO:0000256" key="1">
    <source>
        <dbReference type="SAM" id="Phobius"/>
    </source>
</evidence>
<evidence type="ECO:0000313" key="3">
    <source>
        <dbReference type="Proteomes" id="UP000184465"/>
    </source>
</evidence>
<organism evidence="2 3">
    <name type="scientific">Paramaledivibacter caminithermalis (strain DSM 15212 / CIP 107654 / DViRD3)</name>
    <name type="common">Clostridium caminithermale</name>
    <dbReference type="NCBI Taxonomy" id="1121301"/>
    <lineage>
        <taxon>Bacteria</taxon>
        <taxon>Bacillati</taxon>
        <taxon>Bacillota</taxon>
        <taxon>Clostridia</taxon>
        <taxon>Peptostreptococcales</taxon>
        <taxon>Caminicellaceae</taxon>
        <taxon>Paramaledivibacter</taxon>
    </lineage>
</organism>
<sequence length="103" mass="12108">MLREIDIKYFYMIKLIGLYLVIPFSIIIALLFRKKDIDVAVIINTEFILLFWAINFLYKLFLSFYITLDGIEVLTISMILMGLKRVLYRFSVNKEQNGSGLKS</sequence>
<dbReference type="EMBL" id="FRAG01000047">
    <property type="protein sequence ID" value="SHK32505.1"/>
    <property type="molecule type" value="Genomic_DNA"/>
</dbReference>
<dbReference type="AlphaFoldDB" id="A0A1M6RJ56"/>
<accession>A0A1M6RJ56</accession>
<feature type="transmembrane region" description="Helical" evidence="1">
    <location>
        <begin position="39"/>
        <end position="58"/>
    </location>
</feature>
<keyword evidence="1" id="KW-0472">Membrane</keyword>
<keyword evidence="1" id="KW-1133">Transmembrane helix</keyword>
<proteinExistence type="predicted"/>
<feature type="transmembrane region" description="Helical" evidence="1">
    <location>
        <begin position="12"/>
        <end position="32"/>
    </location>
</feature>
<protein>
    <submittedName>
        <fullName evidence="2">Uncharacterized protein</fullName>
    </submittedName>
</protein>
<feature type="transmembrane region" description="Helical" evidence="1">
    <location>
        <begin position="64"/>
        <end position="83"/>
    </location>
</feature>
<reference evidence="2 3" key="1">
    <citation type="submission" date="2016-11" db="EMBL/GenBank/DDBJ databases">
        <authorList>
            <person name="Jaros S."/>
            <person name="Januszkiewicz K."/>
            <person name="Wedrychowicz H."/>
        </authorList>
    </citation>
    <scope>NUCLEOTIDE SEQUENCE [LARGE SCALE GENOMIC DNA]</scope>
    <source>
        <strain evidence="2 3">DSM 15212</strain>
    </source>
</reference>
<gene>
    <name evidence="2" type="ORF">SAMN02745912_02989</name>
</gene>
<keyword evidence="3" id="KW-1185">Reference proteome</keyword>